<feature type="compositionally biased region" description="Pro residues" evidence="5">
    <location>
        <begin position="650"/>
        <end position="661"/>
    </location>
</feature>
<feature type="compositionally biased region" description="Polar residues" evidence="5">
    <location>
        <begin position="69"/>
        <end position="87"/>
    </location>
</feature>
<dbReference type="Proteomes" id="UP001381693">
    <property type="component" value="Unassembled WGS sequence"/>
</dbReference>
<dbReference type="GO" id="GO:0003723">
    <property type="term" value="F:RNA binding"/>
    <property type="evidence" value="ECO:0007669"/>
    <property type="project" value="TreeGrafter"/>
</dbReference>
<feature type="compositionally biased region" description="Basic and acidic residues" evidence="5">
    <location>
        <begin position="115"/>
        <end position="127"/>
    </location>
</feature>
<dbReference type="PROSITE" id="PS50103">
    <property type="entry name" value="ZF_C3H1"/>
    <property type="match status" value="1"/>
</dbReference>
<dbReference type="GO" id="GO:0008270">
    <property type="term" value="F:zinc ion binding"/>
    <property type="evidence" value="ECO:0007669"/>
    <property type="project" value="UniProtKB-KW"/>
</dbReference>
<feature type="compositionally biased region" description="Basic and acidic residues" evidence="5">
    <location>
        <begin position="41"/>
        <end position="50"/>
    </location>
</feature>
<feature type="compositionally biased region" description="Basic and acidic residues" evidence="5">
    <location>
        <begin position="366"/>
        <end position="381"/>
    </location>
</feature>
<dbReference type="AlphaFoldDB" id="A0AAN9ACL8"/>
<sequence length="743" mass="83113">SPSFGPASPDGPRSPDELGQFDGPRSPDYPSIPDGPMSPDDFIRSDRPQSPDELALRSGPRSPEEHASFQGSASINGSRTFDGQSSMEGPRTPEFPISPRFGMAPDDPVLAGNSLDRRGPMTPDDRASSTGYTGPRTPDFPISPRFGMTSDGRALAGNSLDRRGLMTPDDHASSTGYTESQSMRSPAPSTARSPVDSADQRNDQDDRLSEISEGDSALNVGSGSESEENEEDKDKEQNEETLEKMDTKNKSKRRSDDSLGLKDELDFEAERESGEEDGEEGEEGEDDETPVKKRDIENREDGELSDEEDDDALLRQEPKTVCRFFNKGQCTWGTNCRFLHPGVSDKGNYNMFAPAKPQASNEKEEETTTERERPREVRRYIPEPSPFESAWERGLRYAKEMMKRANKRKETDADFEEKRFNLSLGQAELDRENDYYTRPASPVYKQPDEITDQYLDPFEKQAIRHFRGGHFENFEVRYHVDPRYNMRGGGHDRSRREKYEREVSERTHRRSRQAGPPGEERNRIWQDDRYMEVLTSGGGARGEAEAWADPWARRKTPPRSGRKKKTSRTRSYSTGSSSRSSSSSHSRSRSGSKSSRTTVASRSSKSRSSSRSPSPGHRRGNHRLGPGTRMRDRSGMPSLSSSKGGRAMPPTGPHTRPPIPRRPVEPRDPSWVVFCLISPLVLIISIKRGEVLDKLGISSLSLAQASSKILSAFTICQEKECHTFPIIDLIYLVCPACDISLIN</sequence>
<feature type="region of interest" description="Disordered" evidence="5">
    <location>
        <begin position="1"/>
        <end position="313"/>
    </location>
</feature>
<evidence type="ECO:0000256" key="3">
    <source>
        <dbReference type="ARBA" id="ARBA00022833"/>
    </source>
</evidence>
<feature type="compositionally biased region" description="Basic and acidic residues" evidence="5">
    <location>
        <begin position="198"/>
        <end position="210"/>
    </location>
</feature>
<keyword evidence="2 4" id="KW-0863">Zinc-finger</keyword>
<feature type="region of interest" description="Disordered" evidence="5">
    <location>
        <begin position="349"/>
        <end position="381"/>
    </location>
</feature>
<proteinExistence type="predicted"/>
<evidence type="ECO:0000256" key="5">
    <source>
        <dbReference type="SAM" id="MobiDB-lite"/>
    </source>
</evidence>
<dbReference type="Gene3D" id="4.10.1000.10">
    <property type="entry name" value="Zinc finger, CCCH-type"/>
    <property type="match status" value="1"/>
</dbReference>
<reference evidence="7 8" key="1">
    <citation type="submission" date="2023-11" db="EMBL/GenBank/DDBJ databases">
        <title>Halocaridina rubra genome assembly.</title>
        <authorList>
            <person name="Smith C."/>
        </authorList>
    </citation>
    <scope>NUCLEOTIDE SEQUENCE [LARGE SCALE GENOMIC DNA]</scope>
    <source>
        <strain evidence="7">EP-1</strain>
        <tissue evidence="7">Whole</tissue>
    </source>
</reference>
<dbReference type="InterPro" id="IPR052647">
    <property type="entry name" value="Zinc_finger_CCCH-type"/>
</dbReference>
<gene>
    <name evidence="7" type="ORF">SK128_000233</name>
</gene>
<feature type="compositionally biased region" description="Basic and acidic residues" evidence="5">
    <location>
        <begin position="160"/>
        <end position="172"/>
    </location>
</feature>
<dbReference type="InterPro" id="IPR000571">
    <property type="entry name" value="Znf_CCCH"/>
</dbReference>
<accession>A0AAN9ACL8</accession>
<dbReference type="GO" id="GO:0071011">
    <property type="term" value="C:precatalytic spliceosome"/>
    <property type="evidence" value="ECO:0007669"/>
    <property type="project" value="TreeGrafter"/>
</dbReference>
<feature type="compositionally biased region" description="Basic and acidic residues" evidence="5">
    <location>
        <begin position="289"/>
        <end position="302"/>
    </location>
</feature>
<keyword evidence="3 4" id="KW-0862">Zinc</keyword>
<evidence type="ECO:0000256" key="2">
    <source>
        <dbReference type="ARBA" id="ARBA00022771"/>
    </source>
</evidence>
<feature type="zinc finger region" description="C3H1-type" evidence="4">
    <location>
        <begin position="316"/>
        <end position="343"/>
    </location>
</feature>
<name>A0AAN9ACL8_HALRR</name>
<keyword evidence="8" id="KW-1185">Reference proteome</keyword>
<feature type="region of interest" description="Disordered" evidence="5">
    <location>
        <begin position="481"/>
        <end position="664"/>
    </location>
</feature>
<keyword evidence="1 4" id="KW-0479">Metal-binding</keyword>
<comment type="caution">
    <text evidence="7">The sequence shown here is derived from an EMBL/GenBank/DDBJ whole genome shotgun (WGS) entry which is preliminary data.</text>
</comment>
<dbReference type="PANTHER" id="PTHR46582:SF1">
    <property type="entry name" value="ZINC FINGER CCCH DOMAIN-CONTAINING PROTEIN 18"/>
    <property type="match status" value="1"/>
</dbReference>
<dbReference type="SUPFAM" id="SSF90229">
    <property type="entry name" value="CCCH zinc finger"/>
    <property type="match status" value="1"/>
</dbReference>
<evidence type="ECO:0000256" key="1">
    <source>
        <dbReference type="ARBA" id="ARBA00022723"/>
    </source>
</evidence>
<feature type="compositionally biased region" description="Basic and acidic residues" evidence="5">
    <location>
        <begin position="232"/>
        <end position="272"/>
    </location>
</feature>
<feature type="compositionally biased region" description="Basic and acidic residues" evidence="5">
    <location>
        <begin position="518"/>
        <end position="531"/>
    </location>
</feature>
<evidence type="ECO:0000259" key="6">
    <source>
        <dbReference type="PROSITE" id="PS50103"/>
    </source>
</evidence>
<organism evidence="7 8">
    <name type="scientific">Halocaridina rubra</name>
    <name type="common">Hawaiian red shrimp</name>
    <dbReference type="NCBI Taxonomy" id="373956"/>
    <lineage>
        <taxon>Eukaryota</taxon>
        <taxon>Metazoa</taxon>
        <taxon>Ecdysozoa</taxon>
        <taxon>Arthropoda</taxon>
        <taxon>Crustacea</taxon>
        <taxon>Multicrustacea</taxon>
        <taxon>Malacostraca</taxon>
        <taxon>Eumalacostraca</taxon>
        <taxon>Eucarida</taxon>
        <taxon>Decapoda</taxon>
        <taxon>Pleocyemata</taxon>
        <taxon>Caridea</taxon>
        <taxon>Atyoidea</taxon>
        <taxon>Atyidae</taxon>
        <taxon>Halocaridina</taxon>
    </lineage>
</organism>
<feature type="compositionally biased region" description="Polar residues" evidence="5">
    <location>
        <begin position="173"/>
        <end position="192"/>
    </location>
</feature>
<dbReference type="PANTHER" id="PTHR46582">
    <property type="entry name" value="ZINC FINGER CCCH DOMAIN-CONTAINING PROTEIN 18"/>
    <property type="match status" value="1"/>
</dbReference>
<feature type="domain" description="C3H1-type" evidence="6">
    <location>
        <begin position="316"/>
        <end position="343"/>
    </location>
</feature>
<dbReference type="EMBL" id="JAXCGZ010005774">
    <property type="protein sequence ID" value="KAK7080845.1"/>
    <property type="molecule type" value="Genomic_DNA"/>
</dbReference>
<feature type="compositionally biased region" description="Basic and acidic residues" evidence="5">
    <location>
        <begin position="481"/>
        <end position="506"/>
    </location>
</feature>
<feature type="non-terminal residue" evidence="7">
    <location>
        <position position="1"/>
    </location>
</feature>
<evidence type="ECO:0000313" key="7">
    <source>
        <dbReference type="EMBL" id="KAK7080845.1"/>
    </source>
</evidence>
<feature type="compositionally biased region" description="Low complexity" evidence="5">
    <location>
        <begin position="569"/>
        <end position="615"/>
    </location>
</feature>
<dbReference type="InterPro" id="IPR036855">
    <property type="entry name" value="Znf_CCCH_sf"/>
</dbReference>
<dbReference type="Pfam" id="PF18044">
    <property type="entry name" value="zf-CCCH_4"/>
    <property type="match status" value="1"/>
</dbReference>
<feature type="compositionally biased region" description="Acidic residues" evidence="5">
    <location>
        <begin position="273"/>
        <end position="288"/>
    </location>
</feature>
<feature type="compositionally biased region" description="Basic residues" evidence="5">
    <location>
        <begin position="553"/>
        <end position="568"/>
    </location>
</feature>
<dbReference type="SMART" id="SM00356">
    <property type="entry name" value="ZnF_C3H1"/>
    <property type="match status" value="1"/>
</dbReference>
<evidence type="ECO:0000256" key="4">
    <source>
        <dbReference type="PROSITE-ProRule" id="PRU00723"/>
    </source>
</evidence>
<evidence type="ECO:0000313" key="8">
    <source>
        <dbReference type="Proteomes" id="UP001381693"/>
    </source>
</evidence>
<protein>
    <recommendedName>
        <fullName evidence="6">C3H1-type domain-containing protein</fullName>
    </recommendedName>
</protein>
<dbReference type="InterPro" id="IPR041367">
    <property type="entry name" value="Znf-CCCH_4"/>
</dbReference>